<dbReference type="Proteomes" id="UP000586119">
    <property type="component" value="Unassembled WGS sequence"/>
</dbReference>
<proteinExistence type="predicted"/>
<name>A0A7Z0LJX8_9GAMM</name>
<protein>
    <submittedName>
        <fullName evidence="1">Uncharacterized protein</fullName>
    </submittedName>
</protein>
<gene>
    <name evidence="1" type="ORF">HZS81_06205</name>
</gene>
<reference evidence="1 2" key="1">
    <citation type="journal article" date="2015" name="Int. J. Syst. Evol. Microbiol.">
        <title>Halomonas salicampi sp. nov., a halotolerant and alkalitolerant bacterium isolated from a saltern soil.</title>
        <authorList>
            <person name="Lee J.C."/>
            <person name="Kim Y.S."/>
            <person name="Yun B.S."/>
            <person name="Whang K.S."/>
        </authorList>
    </citation>
    <scope>NUCLEOTIDE SEQUENCE [LARGE SCALE GENOMIC DNA]</scope>
    <source>
        <strain evidence="1 2">BH103</strain>
    </source>
</reference>
<dbReference type="RefSeq" id="WP_179929684.1">
    <property type="nucleotide sequence ID" value="NZ_JACCDF010000003.1"/>
</dbReference>
<accession>A0A7Z0LJX8</accession>
<keyword evidence="2" id="KW-1185">Reference proteome</keyword>
<sequence length="93" mass="10380">MEKWVVSAVIFFFSLVMLSNAKLESGMEPEEVVEGAIVTAISGRAGDIASLTNFVGFNKCRADVLRLAAEENDLNKLMKLRQVDRQCWVLMNN</sequence>
<organism evidence="1 2">
    <name type="scientific">Vreelandella salicampi</name>
    <dbReference type="NCBI Taxonomy" id="1449798"/>
    <lineage>
        <taxon>Bacteria</taxon>
        <taxon>Pseudomonadati</taxon>
        <taxon>Pseudomonadota</taxon>
        <taxon>Gammaproteobacteria</taxon>
        <taxon>Oceanospirillales</taxon>
        <taxon>Halomonadaceae</taxon>
        <taxon>Vreelandella</taxon>
    </lineage>
</organism>
<comment type="caution">
    <text evidence="1">The sequence shown here is derived from an EMBL/GenBank/DDBJ whole genome shotgun (WGS) entry which is preliminary data.</text>
</comment>
<evidence type="ECO:0000313" key="1">
    <source>
        <dbReference type="EMBL" id="NYS60357.1"/>
    </source>
</evidence>
<evidence type="ECO:0000313" key="2">
    <source>
        <dbReference type="Proteomes" id="UP000586119"/>
    </source>
</evidence>
<dbReference type="AlphaFoldDB" id="A0A7Z0LJX8"/>
<dbReference type="EMBL" id="JACCDF010000003">
    <property type="protein sequence ID" value="NYS60357.1"/>
    <property type="molecule type" value="Genomic_DNA"/>
</dbReference>